<organism evidence="1 2">
    <name type="scientific">Paraburkholderia phenoliruptrix</name>
    <dbReference type="NCBI Taxonomy" id="252970"/>
    <lineage>
        <taxon>Bacteria</taxon>
        <taxon>Pseudomonadati</taxon>
        <taxon>Pseudomonadota</taxon>
        <taxon>Betaproteobacteria</taxon>
        <taxon>Burkholderiales</taxon>
        <taxon>Burkholderiaceae</taxon>
        <taxon>Paraburkholderia</taxon>
    </lineage>
</organism>
<evidence type="ECO:0000313" key="2">
    <source>
        <dbReference type="Proteomes" id="UP000494249"/>
    </source>
</evidence>
<name>A0A6J5B7U7_9BURK</name>
<reference evidence="1 2" key="1">
    <citation type="submission" date="2020-04" db="EMBL/GenBank/DDBJ databases">
        <authorList>
            <person name="De Canck E."/>
        </authorList>
    </citation>
    <scope>NUCLEOTIDE SEQUENCE [LARGE SCALE GENOMIC DNA]</scope>
    <source>
        <strain evidence="1 2">LMG 22037</strain>
    </source>
</reference>
<sequence length="141" mass="15544">MKTLTFLTHQDIFDQAVGHLFGQKRAALLPRGGGAYRGYCGGCPVGNFIKLRDYMTAMEGVPVRYVGKTPVAAPAYMDAGIAALRKALLRSRINVYDQATVDLLSCLQNVHDVFGTWEWNERLNSIARQFGLSAHKLQNAA</sequence>
<evidence type="ECO:0000313" key="1">
    <source>
        <dbReference type="EMBL" id="CAB3695324.1"/>
    </source>
</evidence>
<accession>A0A6J5B7U7</accession>
<dbReference type="AlphaFoldDB" id="A0A6J5B7U7"/>
<dbReference type="RefSeq" id="WP_013589965.1">
    <property type="nucleotide sequence ID" value="NZ_CADFGL010000013.1"/>
</dbReference>
<protein>
    <submittedName>
        <fullName evidence="1">Uncharacterized protein</fullName>
    </submittedName>
</protein>
<dbReference type="EMBL" id="CADIKB010000013">
    <property type="protein sequence ID" value="CAB3695324.1"/>
    <property type="molecule type" value="Genomic_DNA"/>
</dbReference>
<dbReference type="Proteomes" id="UP000494249">
    <property type="component" value="Unassembled WGS sequence"/>
</dbReference>
<gene>
    <name evidence="1" type="ORF">LMG22037_03205</name>
</gene>
<proteinExistence type="predicted"/>